<evidence type="ECO:0000313" key="2">
    <source>
        <dbReference type="Proteomes" id="UP000199034"/>
    </source>
</evidence>
<protein>
    <submittedName>
        <fullName evidence="1">Uncharacterized protein</fullName>
    </submittedName>
</protein>
<keyword evidence="2" id="KW-1185">Reference proteome</keyword>
<evidence type="ECO:0000313" key="1">
    <source>
        <dbReference type="EMBL" id="SDC45047.1"/>
    </source>
</evidence>
<dbReference type="AlphaFoldDB" id="A0A1G6LPN8"/>
<dbReference type="EMBL" id="FMZM01000002">
    <property type="protein sequence ID" value="SDC45047.1"/>
    <property type="molecule type" value="Genomic_DNA"/>
</dbReference>
<gene>
    <name evidence="1" type="ORF">SAMN05421872_102317</name>
</gene>
<organism evidence="1 2">
    <name type="scientific">Nocardioides lianchengensis</name>
    <dbReference type="NCBI Taxonomy" id="1045774"/>
    <lineage>
        <taxon>Bacteria</taxon>
        <taxon>Bacillati</taxon>
        <taxon>Actinomycetota</taxon>
        <taxon>Actinomycetes</taxon>
        <taxon>Propionibacteriales</taxon>
        <taxon>Nocardioidaceae</taxon>
        <taxon>Nocardioides</taxon>
    </lineage>
</organism>
<proteinExistence type="predicted"/>
<dbReference type="Proteomes" id="UP000199034">
    <property type="component" value="Unassembled WGS sequence"/>
</dbReference>
<accession>A0A1G6LPN8</accession>
<sequence>MIRPLFADSAGDLTVLTAVILIVVLVIWATT</sequence>
<reference evidence="1 2" key="1">
    <citation type="submission" date="2016-10" db="EMBL/GenBank/DDBJ databases">
        <authorList>
            <person name="de Groot N.N."/>
        </authorList>
    </citation>
    <scope>NUCLEOTIDE SEQUENCE [LARGE SCALE GENOMIC DNA]</scope>
    <source>
        <strain evidence="1 2">CGMCC 4.6858</strain>
    </source>
</reference>
<name>A0A1G6LPN8_9ACTN</name>